<feature type="transmembrane region" description="Helical" evidence="1">
    <location>
        <begin position="18"/>
        <end position="37"/>
    </location>
</feature>
<protein>
    <submittedName>
        <fullName evidence="2">Uncharacterized protein</fullName>
    </submittedName>
</protein>
<dbReference type="AlphaFoldDB" id="A0A124HDF0"/>
<proteinExistence type="predicted"/>
<accession>A0A124HDF0</accession>
<organism evidence="2 3">
    <name type="scientific">Streptomyces yokosukanensis</name>
    <dbReference type="NCBI Taxonomy" id="67386"/>
    <lineage>
        <taxon>Bacteria</taxon>
        <taxon>Bacillati</taxon>
        <taxon>Actinomycetota</taxon>
        <taxon>Actinomycetes</taxon>
        <taxon>Kitasatosporales</taxon>
        <taxon>Streptomycetaceae</taxon>
        <taxon>Streptomyces</taxon>
    </lineage>
</organism>
<evidence type="ECO:0000256" key="1">
    <source>
        <dbReference type="SAM" id="Phobius"/>
    </source>
</evidence>
<evidence type="ECO:0000313" key="3">
    <source>
        <dbReference type="Proteomes" id="UP000053127"/>
    </source>
</evidence>
<dbReference type="RefSeq" id="WP_067136430.1">
    <property type="nucleotide sequence ID" value="NZ_KQ948238.1"/>
</dbReference>
<gene>
    <name evidence="2" type="ORF">AQI95_41800</name>
</gene>
<name>A0A124HDF0_9ACTN</name>
<keyword evidence="3" id="KW-1185">Reference proteome</keyword>
<feature type="transmembrane region" description="Helical" evidence="1">
    <location>
        <begin position="112"/>
        <end position="139"/>
    </location>
</feature>
<keyword evidence="1" id="KW-0812">Transmembrane</keyword>
<evidence type="ECO:0000313" key="2">
    <source>
        <dbReference type="EMBL" id="KUM97357.1"/>
    </source>
</evidence>
<keyword evidence="1" id="KW-0472">Membrane</keyword>
<dbReference type="EMBL" id="LMWN01000084">
    <property type="protein sequence ID" value="KUM97357.1"/>
    <property type="molecule type" value="Genomic_DNA"/>
</dbReference>
<dbReference type="OrthoDB" id="4556498at2"/>
<sequence>MNLTIRVPFGGNWRIRHYGLPLITAALGAYTAAMWALPPSHNWQGRAVRLTALTAIAAGTFLAQAHEQGTLCERCGQLPEDVEARARRRRPLLAWDHITRGTQRRHRVSEAIFWALVIGPMLAPAAWGPALATAGFAWVTTDLWATRMHNRLAWWCPWCRRGGDDENTPAPEPRIPLAA</sequence>
<reference evidence="2 3" key="1">
    <citation type="submission" date="2015-10" db="EMBL/GenBank/DDBJ databases">
        <title>Draft genome sequence of Streptomyces yokosukanensis DSM 40224, type strain for the species Streptomyces yokosukanensis.</title>
        <authorList>
            <person name="Ruckert C."/>
            <person name="Winkler A."/>
            <person name="Kalinowski J."/>
            <person name="Kampfer P."/>
            <person name="Glaeser S."/>
        </authorList>
    </citation>
    <scope>NUCLEOTIDE SEQUENCE [LARGE SCALE GENOMIC DNA]</scope>
    <source>
        <strain evidence="2 3">DSM 40224</strain>
    </source>
</reference>
<comment type="caution">
    <text evidence="2">The sequence shown here is derived from an EMBL/GenBank/DDBJ whole genome shotgun (WGS) entry which is preliminary data.</text>
</comment>
<dbReference type="Proteomes" id="UP000053127">
    <property type="component" value="Unassembled WGS sequence"/>
</dbReference>
<dbReference type="STRING" id="67386.AQI95_41800"/>
<keyword evidence="1" id="KW-1133">Transmembrane helix</keyword>